<evidence type="ECO:0000256" key="2">
    <source>
        <dbReference type="SAM" id="SignalP"/>
    </source>
</evidence>
<evidence type="ECO:0000313" key="4">
    <source>
        <dbReference type="Proteomes" id="UP001195769"/>
    </source>
</evidence>
<gene>
    <name evidence="3" type="ORF">F5891DRAFT_1063143</name>
</gene>
<dbReference type="AlphaFoldDB" id="A0AAD4HFA3"/>
<proteinExistence type="predicted"/>
<name>A0AAD4HFA3_9AGAM</name>
<feature type="signal peptide" evidence="2">
    <location>
        <begin position="1"/>
        <end position="22"/>
    </location>
</feature>
<keyword evidence="4" id="KW-1185">Reference proteome</keyword>
<dbReference type="RefSeq" id="XP_041219963.1">
    <property type="nucleotide sequence ID" value="XM_041362992.1"/>
</dbReference>
<reference evidence="3" key="1">
    <citation type="journal article" date="2020" name="New Phytol.">
        <title>Comparative genomics reveals dynamic genome evolution in host specialist ectomycorrhizal fungi.</title>
        <authorList>
            <person name="Lofgren L.A."/>
            <person name="Nguyen N.H."/>
            <person name="Vilgalys R."/>
            <person name="Ruytinx J."/>
            <person name="Liao H.L."/>
            <person name="Branco S."/>
            <person name="Kuo A."/>
            <person name="LaButti K."/>
            <person name="Lipzen A."/>
            <person name="Andreopoulos W."/>
            <person name="Pangilinan J."/>
            <person name="Riley R."/>
            <person name="Hundley H."/>
            <person name="Na H."/>
            <person name="Barry K."/>
            <person name="Grigoriev I.V."/>
            <person name="Stajich J.E."/>
            <person name="Kennedy P.G."/>
        </authorList>
    </citation>
    <scope>NUCLEOTIDE SEQUENCE</scope>
    <source>
        <strain evidence="3">FC203</strain>
    </source>
</reference>
<feature type="region of interest" description="Disordered" evidence="1">
    <location>
        <begin position="164"/>
        <end position="202"/>
    </location>
</feature>
<feature type="compositionally biased region" description="Low complexity" evidence="1">
    <location>
        <begin position="172"/>
        <end position="184"/>
    </location>
</feature>
<accession>A0AAD4HFA3</accession>
<evidence type="ECO:0000256" key="1">
    <source>
        <dbReference type="SAM" id="MobiDB-lite"/>
    </source>
</evidence>
<organism evidence="3 4">
    <name type="scientific">Suillus fuscotomentosus</name>
    <dbReference type="NCBI Taxonomy" id="1912939"/>
    <lineage>
        <taxon>Eukaryota</taxon>
        <taxon>Fungi</taxon>
        <taxon>Dikarya</taxon>
        <taxon>Basidiomycota</taxon>
        <taxon>Agaricomycotina</taxon>
        <taxon>Agaricomycetes</taxon>
        <taxon>Agaricomycetidae</taxon>
        <taxon>Boletales</taxon>
        <taxon>Suillineae</taxon>
        <taxon>Suillaceae</taxon>
        <taxon>Suillus</taxon>
    </lineage>
</organism>
<protein>
    <submittedName>
        <fullName evidence="3">Uncharacterized protein</fullName>
    </submittedName>
</protein>
<keyword evidence="2" id="KW-0732">Signal</keyword>
<dbReference type="EMBL" id="JABBWK010000081">
    <property type="protein sequence ID" value="KAG1894387.1"/>
    <property type="molecule type" value="Genomic_DNA"/>
</dbReference>
<comment type="caution">
    <text evidence="3">The sequence shown here is derived from an EMBL/GenBank/DDBJ whole genome shotgun (WGS) entry which is preliminary data.</text>
</comment>
<evidence type="ECO:0000313" key="3">
    <source>
        <dbReference type="EMBL" id="KAG1894387.1"/>
    </source>
</evidence>
<feature type="chain" id="PRO_5042067246" evidence="2">
    <location>
        <begin position="23"/>
        <end position="233"/>
    </location>
</feature>
<dbReference type="Proteomes" id="UP001195769">
    <property type="component" value="Unassembled WGS sequence"/>
</dbReference>
<sequence length="233" mass="25131">MFNGVSMFFVILLLALLTPVSASLYPTQPIQNTVYYAGQTALTDWIDDGTYPPLNNMGGITIQLYCDSDTYLATLATNVSPGAKSYRFDIPRSLVQLHGWLEFRMLISAPALSTLHYLTSTPYDMVIYSADFGIVVQGDSLPTPTNASASSRSTSQNLFFQATHTPSPSLAPSDSGTSTSTPGSVIPPLRPGDVGTIDQPSRNSAAGRIDIEKLKFRVVFILWPALLGVTMAL</sequence>
<dbReference type="GeneID" id="64657290"/>